<dbReference type="AlphaFoldDB" id="A0A1M6X3I2"/>
<sequence>MNEFSTQLYNQIIEVLPELGGFHKKESEFLEFHIGNEYKTKIGDLYIQTSAENEIWIKTSHPYTTYQVDSAEELLYILEGLFFNELFWVVSYEDQDWDDTFLVLKDQDIKTEEGITYQVLSWNGKNDKTIVG</sequence>
<dbReference type="STRING" id="1434701.SAMN05443634_10597"/>
<accession>A0A1M6X3I2</accession>
<proteinExistence type="predicted"/>
<dbReference type="Proteomes" id="UP000184120">
    <property type="component" value="Unassembled WGS sequence"/>
</dbReference>
<reference evidence="2" key="1">
    <citation type="submission" date="2016-11" db="EMBL/GenBank/DDBJ databases">
        <authorList>
            <person name="Varghese N."/>
            <person name="Submissions S."/>
        </authorList>
    </citation>
    <scope>NUCLEOTIDE SEQUENCE [LARGE SCALE GENOMIC DNA]</scope>
    <source>
        <strain evidence="2">DSM 27989</strain>
    </source>
</reference>
<evidence type="ECO:0000313" key="1">
    <source>
        <dbReference type="EMBL" id="SHL00498.1"/>
    </source>
</evidence>
<dbReference type="EMBL" id="FRBH01000005">
    <property type="protein sequence ID" value="SHL00498.1"/>
    <property type="molecule type" value="Genomic_DNA"/>
</dbReference>
<dbReference type="OrthoDB" id="1445020at2"/>
<evidence type="ECO:0000313" key="2">
    <source>
        <dbReference type="Proteomes" id="UP000184120"/>
    </source>
</evidence>
<dbReference type="RefSeq" id="WP_072931066.1">
    <property type="nucleotide sequence ID" value="NZ_BMFL01000009.1"/>
</dbReference>
<organism evidence="1 2">
    <name type="scientific">Chishuiella changwenlii</name>
    <dbReference type="NCBI Taxonomy" id="1434701"/>
    <lineage>
        <taxon>Bacteria</taxon>
        <taxon>Pseudomonadati</taxon>
        <taxon>Bacteroidota</taxon>
        <taxon>Flavobacteriia</taxon>
        <taxon>Flavobacteriales</taxon>
        <taxon>Weeksellaceae</taxon>
        <taxon>Chishuiella</taxon>
    </lineage>
</organism>
<gene>
    <name evidence="1" type="ORF">SAMN05443634_10597</name>
</gene>
<name>A0A1M6X3I2_9FLAO</name>
<protein>
    <submittedName>
        <fullName evidence="1">Uncharacterized protein</fullName>
    </submittedName>
</protein>